<reference evidence="7" key="1">
    <citation type="submission" date="2021-01" db="EMBL/GenBank/DDBJ databases">
        <authorList>
            <person name="Corre E."/>
            <person name="Pelletier E."/>
            <person name="Niang G."/>
            <person name="Scheremetjew M."/>
            <person name="Finn R."/>
            <person name="Kale V."/>
            <person name="Holt S."/>
            <person name="Cochrane G."/>
            <person name="Meng A."/>
            <person name="Brown T."/>
            <person name="Cohen L."/>
        </authorList>
    </citation>
    <scope>NUCLEOTIDE SEQUENCE</scope>
    <source>
        <strain evidence="7">CT5</strain>
    </source>
</reference>
<sequence>MLEPHEDQENFEGVLVYSEEFTMPGTDELNNNELWGHHYPNILNAGRITHLPPNVPEDQVEEEMAKLEEEDKVLETLMGINEDAPIPPLESAWLMKVVGDNQPYNGDGEDEGTVTYSANVIKSLRWPGAYTVAYCGQYTNIYIGYGLKQGNVAYNPTTPPDVIEDPDENPEQPEPTPLEAPEEPLEPDTDEDNKKEGEGDEI</sequence>
<organism evidence="7">
    <name type="scientific">Euplotes crassus</name>
    <dbReference type="NCBI Taxonomy" id="5936"/>
    <lineage>
        <taxon>Eukaryota</taxon>
        <taxon>Sar</taxon>
        <taxon>Alveolata</taxon>
        <taxon>Ciliophora</taxon>
        <taxon>Intramacronucleata</taxon>
        <taxon>Spirotrichea</taxon>
        <taxon>Hypotrichia</taxon>
        <taxon>Euplotida</taxon>
        <taxon>Euplotidae</taxon>
        <taxon>Moneuplotes</taxon>
    </lineage>
</organism>
<keyword evidence="4" id="KW-0206">Cytoskeleton</keyword>
<keyword evidence="5" id="KW-0966">Cell projection</keyword>
<evidence type="ECO:0000256" key="4">
    <source>
        <dbReference type="ARBA" id="ARBA00023212"/>
    </source>
</evidence>
<dbReference type="GO" id="GO:0001534">
    <property type="term" value="C:radial spoke"/>
    <property type="evidence" value="ECO:0007669"/>
    <property type="project" value="InterPro"/>
</dbReference>
<name>A0A7S3KFV1_EUPCR</name>
<dbReference type="PANTHER" id="PTHR13159">
    <property type="entry name" value="RADIAL SPOKEHEAD-RELATED"/>
    <property type="match status" value="1"/>
</dbReference>
<feature type="compositionally biased region" description="Basic and acidic residues" evidence="6">
    <location>
        <begin position="192"/>
        <end position="202"/>
    </location>
</feature>
<keyword evidence="2" id="KW-0963">Cytoplasm</keyword>
<gene>
    <name evidence="7" type="ORF">ECRA1380_LOCUS7098</name>
</gene>
<protein>
    <submittedName>
        <fullName evidence="7">Uncharacterized protein</fullName>
    </submittedName>
</protein>
<dbReference type="GO" id="GO:0035082">
    <property type="term" value="P:axoneme assembly"/>
    <property type="evidence" value="ECO:0007669"/>
    <property type="project" value="TreeGrafter"/>
</dbReference>
<dbReference type="EMBL" id="HBIK01014942">
    <property type="protein sequence ID" value="CAE0382136.1"/>
    <property type="molecule type" value="Transcribed_RNA"/>
</dbReference>
<dbReference type="GO" id="GO:0060294">
    <property type="term" value="P:cilium movement involved in cell motility"/>
    <property type="evidence" value="ECO:0007669"/>
    <property type="project" value="InterPro"/>
</dbReference>
<dbReference type="InterPro" id="IPR006802">
    <property type="entry name" value="Radial_spoke"/>
</dbReference>
<evidence type="ECO:0000256" key="3">
    <source>
        <dbReference type="ARBA" id="ARBA00023069"/>
    </source>
</evidence>
<comment type="subcellular location">
    <subcellularLocation>
        <location evidence="1">Cytoplasm</location>
        <location evidence="1">Cytoskeleton</location>
        <location evidence="1">Cilium axoneme</location>
    </subcellularLocation>
</comment>
<evidence type="ECO:0000256" key="6">
    <source>
        <dbReference type="SAM" id="MobiDB-lite"/>
    </source>
</evidence>
<proteinExistence type="predicted"/>
<evidence type="ECO:0000256" key="1">
    <source>
        <dbReference type="ARBA" id="ARBA00004430"/>
    </source>
</evidence>
<evidence type="ECO:0000313" key="7">
    <source>
        <dbReference type="EMBL" id="CAE0382136.1"/>
    </source>
</evidence>
<dbReference type="AlphaFoldDB" id="A0A7S3KFV1"/>
<feature type="region of interest" description="Disordered" evidence="6">
    <location>
        <begin position="156"/>
        <end position="202"/>
    </location>
</feature>
<evidence type="ECO:0000256" key="2">
    <source>
        <dbReference type="ARBA" id="ARBA00022490"/>
    </source>
</evidence>
<dbReference type="Pfam" id="PF04712">
    <property type="entry name" value="Radial_spoke"/>
    <property type="match status" value="1"/>
</dbReference>
<accession>A0A7S3KFV1</accession>
<evidence type="ECO:0000256" key="5">
    <source>
        <dbReference type="ARBA" id="ARBA00023273"/>
    </source>
</evidence>
<keyword evidence="3" id="KW-0969">Cilium</keyword>
<dbReference type="PANTHER" id="PTHR13159:SF0">
    <property type="entry name" value="RADIAL SPOKE HEAD 6 HOMOLOG A"/>
    <property type="match status" value="1"/>
</dbReference>
<feature type="compositionally biased region" description="Acidic residues" evidence="6">
    <location>
        <begin position="162"/>
        <end position="171"/>
    </location>
</feature>
<feature type="compositionally biased region" description="Acidic residues" evidence="6">
    <location>
        <begin position="180"/>
        <end position="191"/>
    </location>
</feature>